<dbReference type="OrthoDB" id="1355809at2"/>
<keyword evidence="1" id="KW-0732">Signal</keyword>
<dbReference type="EMBL" id="PQNY01000027">
    <property type="protein sequence ID" value="POS00725.1"/>
    <property type="molecule type" value="Genomic_DNA"/>
</dbReference>
<proteinExistence type="predicted"/>
<accession>A0A2S4N4V7</accession>
<dbReference type="RefSeq" id="WP_146047025.1">
    <property type="nucleotide sequence ID" value="NZ_PQNY01000027.1"/>
</dbReference>
<reference evidence="2 3" key="1">
    <citation type="submission" date="2018-01" db="EMBL/GenBank/DDBJ databases">
        <title>Genomic Encyclopedia of Type Strains, Phase I: the one thousand microbial genomes (KMG-I) project.</title>
        <authorList>
            <person name="Goeker M."/>
        </authorList>
    </citation>
    <scope>NUCLEOTIDE SEQUENCE [LARGE SCALE GENOMIC DNA]</scope>
    <source>
        <strain evidence="2 3">DSM 17960</strain>
    </source>
</reference>
<evidence type="ECO:0000313" key="2">
    <source>
        <dbReference type="EMBL" id="POS00725.1"/>
    </source>
</evidence>
<name>A0A2S4N4V7_9FLAO</name>
<evidence type="ECO:0000313" key="3">
    <source>
        <dbReference type="Proteomes" id="UP000237056"/>
    </source>
</evidence>
<keyword evidence="3" id="KW-1185">Reference proteome</keyword>
<dbReference type="Proteomes" id="UP000237056">
    <property type="component" value="Unassembled WGS sequence"/>
</dbReference>
<comment type="caution">
    <text evidence="2">The sequence shown here is derived from an EMBL/GenBank/DDBJ whole genome shotgun (WGS) entry which is preliminary data.</text>
</comment>
<organism evidence="2 3">
    <name type="scientific">Flavobacterium croceum DSM 17960</name>
    <dbReference type="NCBI Taxonomy" id="1121886"/>
    <lineage>
        <taxon>Bacteria</taxon>
        <taxon>Pseudomonadati</taxon>
        <taxon>Bacteroidota</taxon>
        <taxon>Flavobacteriia</taxon>
        <taxon>Flavobacteriales</taxon>
        <taxon>Flavobacteriaceae</taxon>
        <taxon>Flavobacterium</taxon>
    </lineage>
</organism>
<protein>
    <submittedName>
        <fullName evidence="2">Uncharacterized protein</fullName>
    </submittedName>
</protein>
<sequence>MKKYIKIYLFILLSSMNVNCQSTKKLTFQSIEKDLIIFLIKNKDIMENEIKDYYNGKKHLNIFGIQNNYYKGDLKEGIYSFSQTRTHSRVYFLIIEKDTMQILDISSRENLDISIKNTLDFCERNKYCEEITVDYISRLTRTFYKKNKNPQAGMDVNCERGIKTTKDLP</sequence>
<feature type="chain" id="PRO_5015695246" evidence="1">
    <location>
        <begin position="21"/>
        <end position="169"/>
    </location>
</feature>
<dbReference type="AlphaFoldDB" id="A0A2S4N4V7"/>
<gene>
    <name evidence="2" type="ORF">Q361_12712</name>
</gene>
<evidence type="ECO:0000256" key="1">
    <source>
        <dbReference type="SAM" id="SignalP"/>
    </source>
</evidence>
<feature type="signal peptide" evidence="1">
    <location>
        <begin position="1"/>
        <end position="20"/>
    </location>
</feature>